<dbReference type="PANTHER" id="PTHR43233">
    <property type="entry name" value="FAMILY N-ACETYLTRANSFERASE, PUTATIVE (AFU_ORTHOLOGUE AFUA_6G03350)-RELATED"/>
    <property type="match status" value="1"/>
</dbReference>
<dbReference type="Pfam" id="PF13508">
    <property type="entry name" value="Acetyltransf_7"/>
    <property type="match status" value="1"/>
</dbReference>
<evidence type="ECO:0000313" key="3">
    <source>
        <dbReference type="Proteomes" id="UP000034883"/>
    </source>
</evidence>
<dbReference type="PANTHER" id="PTHR43233:SF1">
    <property type="entry name" value="FAMILY N-ACETYLTRANSFERASE, PUTATIVE (AFU_ORTHOLOGUE AFUA_6G03350)-RELATED"/>
    <property type="match status" value="1"/>
</dbReference>
<evidence type="ECO:0000313" key="2">
    <source>
        <dbReference type="EMBL" id="AKF11590.1"/>
    </source>
</evidence>
<name>A0A0F6WAL5_9BACT</name>
<dbReference type="InterPro" id="IPR016181">
    <property type="entry name" value="Acyl_CoA_acyltransferase"/>
</dbReference>
<dbReference type="KEGG" id="samy:DB32_008739"/>
<dbReference type="CDD" id="cd04301">
    <property type="entry name" value="NAT_SF"/>
    <property type="match status" value="1"/>
</dbReference>
<dbReference type="Proteomes" id="UP000034883">
    <property type="component" value="Chromosome"/>
</dbReference>
<keyword evidence="2" id="KW-0808">Transferase</keyword>
<dbReference type="InterPro" id="IPR053144">
    <property type="entry name" value="Acetyltransferase_Butenolide"/>
</dbReference>
<sequence length="145" mass="16710">MMKWTKGEHEIDTEKTRLDVGLIHRFLAEDSYWAKGISRERVERAIERSCCFGLYRGARQLGYARVVSDEVTFAYLCDVFVLPDARGAGLGKWLVEVSTGQHQVRRWMLGTLDAHGLYAQHGFAPMREPQRFMERLDPDIYTRGG</sequence>
<dbReference type="PROSITE" id="PS51186">
    <property type="entry name" value="GNAT"/>
    <property type="match status" value="1"/>
</dbReference>
<protein>
    <submittedName>
        <fullName evidence="2">Histone acetyltransferase HPA2</fullName>
    </submittedName>
</protein>
<organism evidence="2 3">
    <name type="scientific">Sandaracinus amylolyticus</name>
    <dbReference type="NCBI Taxonomy" id="927083"/>
    <lineage>
        <taxon>Bacteria</taxon>
        <taxon>Pseudomonadati</taxon>
        <taxon>Myxococcota</taxon>
        <taxon>Polyangia</taxon>
        <taxon>Polyangiales</taxon>
        <taxon>Sandaracinaceae</taxon>
        <taxon>Sandaracinus</taxon>
    </lineage>
</organism>
<dbReference type="EMBL" id="CP011125">
    <property type="protein sequence ID" value="AKF11590.1"/>
    <property type="molecule type" value="Genomic_DNA"/>
</dbReference>
<dbReference type="OrthoDB" id="3216107at2"/>
<dbReference type="GO" id="GO:0016747">
    <property type="term" value="F:acyltransferase activity, transferring groups other than amino-acyl groups"/>
    <property type="evidence" value="ECO:0007669"/>
    <property type="project" value="InterPro"/>
</dbReference>
<dbReference type="SUPFAM" id="SSF55729">
    <property type="entry name" value="Acyl-CoA N-acyltransferases (Nat)"/>
    <property type="match status" value="1"/>
</dbReference>
<dbReference type="Gene3D" id="3.40.630.30">
    <property type="match status" value="1"/>
</dbReference>
<reference evidence="2 3" key="1">
    <citation type="submission" date="2015-03" db="EMBL/GenBank/DDBJ databases">
        <title>Genome assembly of Sandaracinus amylolyticus DSM 53668.</title>
        <authorList>
            <person name="Sharma G."/>
            <person name="Subramanian S."/>
        </authorList>
    </citation>
    <scope>NUCLEOTIDE SEQUENCE [LARGE SCALE GENOMIC DNA]</scope>
    <source>
        <strain evidence="2 3">DSM 53668</strain>
    </source>
</reference>
<proteinExistence type="predicted"/>
<keyword evidence="3" id="KW-1185">Reference proteome</keyword>
<feature type="domain" description="N-acetyltransferase" evidence="1">
    <location>
        <begin position="10"/>
        <end position="138"/>
    </location>
</feature>
<dbReference type="AlphaFoldDB" id="A0A0F6WAL5"/>
<gene>
    <name evidence="2" type="ORF">DB32_008739</name>
</gene>
<evidence type="ECO:0000259" key="1">
    <source>
        <dbReference type="PROSITE" id="PS51186"/>
    </source>
</evidence>
<accession>A0A0F6WAL5</accession>
<dbReference type="InterPro" id="IPR000182">
    <property type="entry name" value="GNAT_dom"/>
</dbReference>
<dbReference type="STRING" id="927083.DB32_008739"/>